<evidence type="ECO:0000259" key="5">
    <source>
        <dbReference type="SMART" id="SM00575"/>
    </source>
</evidence>
<reference evidence="6" key="1">
    <citation type="submission" date="2019-12" db="EMBL/GenBank/DDBJ databases">
        <title>Genome sequencing and annotation of Brassica cretica.</title>
        <authorList>
            <person name="Studholme D.J."/>
            <person name="Sarris P."/>
        </authorList>
    </citation>
    <scope>NUCLEOTIDE SEQUENCE</scope>
    <source>
        <strain evidence="6">PFS-109/04</strain>
        <tissue evidence="6">Leaf</tissue>
    </source>
</reference>
<dbReference type="InterPro" id="IPR007527">
    <property type="entry name" value="Znf_SWIM"/>
</dbReference>
<keyword evidence="3" id="KW-0862">Zinc</keyword>
<dbReference type="GO" id="GO:0008270">
    <property type="term" value="F:zinc ion binding"/>
    <property type="evidence" value="ECO:0007669"/>
    <property type="project" value="UniProtKB-KW"/>
</dbReference>
<name>A0A8S9RM44_BRACR</name>
<dbReference type="Pfam" id="PF04434">
    <property type="entry name" value="SWIM"/>
    <property type="match status" value="1"/>
</dbReference>
<dbReference type="InterPro" id="IPR025836">
    <property type="entry name" value="Zn_knuckle_CX2CX4HX4C"/>
</dbReference>
<dbReference type="AlphaFoldDB" id="A0A8S9RM44"/>
<dbReference type="EMBL" id="QGKX02000095">
    <property type="protein sequence ID" value="KAF3573317.1"/>
    <property type="molecule type" value="Genomic_DNA"/>
</dbReference>
<organism evidence="6 7">
    <name type="scientific">Brassica cretica</name>
    <name type="common">Mustard</name>
    <dbReference type="NCBI Taxonomy" id="69181"/>
    <lineage>
        <taxon>Eukaryota</taxon>
        <taxon>Viridiplantae</taxon>
        <taxon>Streptophyta</taxon>
        <taxon>Embryophyta</taxon>
        <taxon>Tracheophyta</taxon>
        <taxon>Spermatophyta</taxon>
        <taxon>Magnoliopsida</taxon>
        <taxon>eudicotyledons</taxon>
        <taxon>Gunneridae</taxon>
        <taxon>Pentapetalae</taxon>
        <taxon>rosids</taxon>
        <taxon>malvids</taxon>
        <taxon>Brassicales</taxon>
        <taxon>Brassicaceae</taxon>
        <taxon>Brassiceae</taxon>
        <taxon>Brassica</taxon>
    </lineage>
</organism>
<feature type="domain" description="Zinc finger PMZ-type" evidence="5">
    <location>
        <begin position="27"/>
        <end position="54"/>
    </location>
</feature>
<evidence type="ECO:0000256" key="3">
    <source>
        <dbReference type="ARBA" id="ARBA00022833"/>
    </source>
</evidence>
<keyword evidence="1" id="KW-0479">Metal-binding</keyword>
<feature type="compositionally biased region" description="Polar residues" evidence="4">
    <location>
        <begin position="275"/>
        <end position="286"/>
    </location>
</feature>
<dbReference type="InterPro" id="IPR006564">
    <property type="entry name" value="Znf_PMZ"/>
</dbReference>
<accession>A0A8S9RM44</accession>
<dbReference type="SMART" id="SM00575">
    <property type="entry name" value="ZnF_PMZ"/>
    <property type="match status" value="1"/>
</dbReference>
<evidence type="ECO:0000256" key="4">
    <source>
        <dbReference type="SAM" id="MobiDB-lite"/>
    </source>
</evidence>
<evidence type="ECO:0000256" key="1">
    <source>
        <dbReference type="ARBA" id="ARBA00022723"/>
    </source>
</evidence>
<comment type="caution">
    <text evidence="6">The sequence shown here is derived from an EMBL/GenBank/DDBJ whole genome shotgun (WGS) entry which is preliminary data.</text>
</comment>
<dbReference type="InterPro" id="IPR040256">
    <property type="entry name" value="At4g02000-like"/>
</dbReference>
<sequence length="692" mass="78874">MSVQRIDGWRFFVQGGKKVCVVDLEPRKCDCGVCGVEKIPCSHAIAAGSYAGLRISILVCPVYSKDALFAGYSENIYPCAGQQVEAHTCFPPEVKHELGGCYVKDAKEAKIWVEVNGLKPLVMKMEIELPTEDNDVKEVEFEYIKIEKNLFTCFSLFHKEVDCPPRHPNALPPKERALGITQSIALQRIEAEKRRHDDRRGYSRPEDLRVSSRGYYGSYAQRGRNNTKDRNYHIQREDHHIEQSILSRTARSSSHHPRSKAPSLQYRVVDKSRASAGSSAPLQNPVRQYEDSANRVVRYPQAEKDLPSENTQDDRRSALERLQEPNAVDNHPVRVSPSFESGRLQLAGLDVENDDLLEEDIEEQPLEIERVPASLWLGEGVDVSSRRGTIPISNQRKMTNKRKEAKIWVEVNGLKPLVMQMEIELPTEDNDVMEVEFEYIKIEKNCFTCFSLFHEEVDCPRRHPNALPPKERALGYYGSYAQRGRNNTKDRNYHIQREDHHREQSILSRTARSSSHHPRSKAPSLQYRVVDKSRASAGSSAPLQNPVRQYEDSANRVVRYPQAEKDLPSENTQEDRRSALERLQEPNVVDNHPVRVSPSFESGRLQLAGLDVENDDLSEEDIEEQPLEIERVPASLWLGEGVDVSSRRGTIPISNQRKMTNKRKVAKTPIRKRVVRSPLLGLNQKKTSTVRA</sequence>
<dbReference type="Proteomes" id="UP000712600">
    <property type="component" value="Unassembled WGS sequence"/>
</dbReference>
<dbReference type="Pfam" id="PF14392">
    <property type="entry name" value="zf-CCHC_4"/>
    <property type="match status" value="2"/>
</dbReference>
<proteinExistence type="predicted"/>
<feature type="compositionally biased region" description="Polar residues" evidence="4">
    <location>
        <begin position="536"/>
        <end position="547"/>
    </location>
</feature>
<dbReference type="PANTHER" id="PTHR31286:SF163">
    <property type="entry name" value="ZINC KNUCKLE CX2CX4HX4C DOMAIN-CONTAINING PROTEIN"/>
    <property type="match status" value="1"/>
</dbReference>
<feature type="region of interest" description="Disordered" evidence="4">
    <location>
        <begin position="461"/>
        <end position="555"/>
    </location>
</feature>
<dbReference type="PANTHER" id="PTHR31286">
    <property type="entry name" value="GLYCINE-RICH CELL WALL STRUCTURAL PROTEIN 1.8-LIKE"/>
    <property type="match status" value="1"/>
</dbReference>
<gene>
    <name evidence="6" type="ORF">F2Q69_00059627</name>
</gene>
<evidence type="ECO:0000256" key="2">
    <source>
        <dbReference type="ARBA" id="ARBA00022771"/>
    </source>
</evidence>
<keyword evidence="2" id="KW-0863">Zinc-finger</keyword>
<evidence type="ECO:0000313" key="6">
    <source>
        <dbReference type="EMBL" id="KAF3573317.1"/>
    </source>
</evidence>
<protein>
    <recommendedName>
        <fullName evidence="5">Zinc finger PMZ-type domain-containing protein</fullName>
    </recommendedName>
</protein>
<feature type="compositionally biased region" description="Basic and acidic residues" evidence="4">
    <location>
        <begin position="487"/>
        <end position="504"/>
    </location>
</feature>
<feature type="region of interest" description="Disordered" evidence="4">
    <location>
        <begin position="248"/>
        <end position="293"/>
    </location>
</feature>
<evidence type="ECO:0000313" key="7">
    <source>
        <dbReference type="Proteomes" id="UP000712600"/>
    </source>
</evidence>